<proteinExistence type="predicted"/>
<accession>A0A498IEG3</accession>
<evidence type="ECO:0000313" key="4">
    <source>
        <dbReference type="EMBL" id="RXH80515.1"/>
    </source>
</evidence>
<feature type="domain" description="C2" evidence="3">
    <location>
        <begin position="1"/>
        <end position="113"/>
    </location>
</feature>
<dbReference type="Gramene" id="mRNA:MD12G0117600">
    <property type="protein sequence ID" value="mRNA:MD12G0117600"/>
    <property type="gene ID" value="MD12G0117600"/>
</dbReference>
<name>A0A498IEG3_MALDO</name>
<keyword evidence="2" id="KW-0106">Calcium</keyword>
<dbReference type="Proteomes" id="UP000290289">
    <property type="component" value="Chromosome 12"/>
</dbReference>
<dbReference type="EMBL" id="RDQH01000338">
    <property type="protein sequence ID" value="RXH80515.1"/>
    <property type="molecule type" value="Genomic_DNA"/>
</dbReference>
<dbReference type="STRING" id="3750.A0A498IEG3"/>
<dbReference type="InterPro" id="IPR035892">
    <property type="entry name" value="C2_domain_sf"/>
</dbReference>
<evidence type="ECO:0000313" key="5">
    <source>
        <dbReference type="Proteomes" id="UP000290289"/>
    </source>
</evidence>
<keyword evidence="1" id="KW-0479">Metal-binding</keyword>
<dbReference type="PANTHER" id="PTHR46502:SF22">
    <property type="entry name" value="C2 DOMAIN-CONTAINING PROTEIN"/>
    <property type="match status" value="1"/>
</dbReference>
<reference evidence="4 5" key="1">
    <citation type="submission" date="2018-10" db="EMBL/GenBank/DDBJ databases">
        <title>A high-quality apple genome assembly.</title>
        <authorList>
            <person name="Hu J."/>
        </authorList>
    </citation>
    <scope>NUCLEOTIDE SEQUENCE [LARGE SCALE GENOMIC DNA]</scope>
    <source>
        <strain evidence="5">cv. HFTH1</strain>
        <tissue evidence="4">Young leaf</tissue>
    </source>
</reference>
<dbReference type="Gene3D" id="2.60.40.150">
    <property type="entry name" value="C2 domain"/>
    <property type="match status" value="1"/>
</dbReference>
<keyword evidence="5" id="KW-1185">Reference proteome</keyword>
<gene>
    <name evidence="4" type="ORF">DVH24_004429</name>
</gene>
<dbReference type="SMART" id="SM00239">
    <property type="entry name" value="C2"/>
    <property type="match status" value="1"/>
</dbReference>
<dbReference type="SMR" id="A0A498IEG3"/>
<sequence length="139" mass="15632">MAGGVLEVTLVEAQGLKNMDFFVKMNTYVVIQYGNQKHTSNVAKGSGTKPIWNEKFTFNVEYPGGEDHKYMLWFRIMDTQKLLDHDVVVGESKVYVKDVIALGTERGKAELRSAKHRVVLQDKTYAGEISVALTFTLNS</sequence>
<dbReference type="OrthoDB" id="419768at2759"/>
<comment type="caution">
    <text evidence="4">The sequence shown here is derived from an EMBL/GenBank/DDBJ whole genome shotgun (WGS) entry which is preliminary data.</text>
</comment>
<evidence type="ECO:0000256" key="2">
    <source>
        <dbReference type="ARBA" id="ARBA00022837"/>
    </source>
</evidence>
<dbReference type="PANTHER" id="PTHR46502">
    <property type="entry name" value="C2 DOMAIN-CONTAINING"/>
    <property type="match status" value="1"/>
</dbReference>
<dbReference type="PROSITE" id="PS50004">
    <property type="entry name" value="C2"/>
    <property type="match status" value="1"/>
</dbReference>
<evidence type="ECO:0000256" key="1">
    <source>
        <dbReference type="ARBA" id="ARBA00022723"/>
    </source>
</evidence>
<dbReference type="Pfam" id="PF00168">
    <property type="entry name" value="C2"/>
    <property type="match status" value="1"/>
</dbReference>
<dbReference type="InterPro" id="IPR000008">
    <property type="entry name" value="C2_dom"/>
</dbReference>
<evidence type="ECO:0000259" key="3">
    <source>
        <dbReference type="PROSITE" id="PS50004"/>
    </source>
</evidence>
<dbReference type="GO" id="GO:0046872">
    <property type="term" value="F:metal ion binding"/>
    <property type="evidence" value="ECO:0007669"/>
    <property type="project" value="UniProtKB-KW"/>
</dbReference>
<dbReference type="AlphaFoldDB" id="A0A498IEG3"/>
<organism evidence="4 5">
    <name type="scientific">Malus domestica</name>
    <name type="common">Apple</name>
    <name type="synonym">Pyrus malus</name>
    <dbReference type="NCBI Taxonomy" id="3750"/>
    <lineage>
        <taxon>Eukaryota</taxon>
        <taxon>Viridiplantae</taxon>
        <taxon>Streptophyta</taxon>
        <taxon>Embryophyta</taxon>
        <taxon>Tracheophyta</taxon>
        <taxon>Spermatophyta</taxon>
        <taxon>Magnoliopsida</taxon>
        <taxon>eudicotyledons</taxon>
        <taxon>Gunneridae</taxon>
        <taxon>Pentapetalae</taxon>
        <taxon>rosids</taxon>
        <taxon>fabids</taxon>
        <taxon>Rosales</taxon>
        <taxon>Rosaceae</taxon>
        <taxon>Amygdaloideae</taxon>
        <taxon>Maleae</taxon>
        <taxon>Malus</taxon>
    </lineage>
</organism>
<protein>
    <recommendedName>
        <fullName evidence="3">C2 domain-containing protein</fullName>
    </recommendedName>
</protein>
<dbReference type="SUPFAM" id="SSF49562">
    <property type="entry name" value="C2 domain (Calcium/lipid-binding domain, CaLB)"/>
    <property type="match status" value="1"/>
</dbReference>